<dbReference type="EMBL" id="JBIGHZ010000001">
    <property type="protein sequence ID" value="MFG6446914.1"/>
    <property type="molecule type" value="Genomic_DNA"/>
</dbReference>
<sequence length="204" mass="22006">MSNSARRIGLTGGIGSGKSTVARLLTQLGALLIDTDAIARSLTQAGGAAIAPLREQLGERFIAPDGALDRAAVRERVFQDPQAKRQLEAVLHPLILAECDARAAAAPAHQRLVFDVPLLAESVQRWRARVDRIVVVDCSEATQVQRVMARSGWTQDAVQAVIAQQASRAQRLAIADDVIANDGLSLDALQAHVLALWQRWNLNN</sequence>
<comment type="function">
    <text evidence="5">Catalyzes the phosphorylation of the 3'-hydroxyl group of dephosphocoenzyme A to form coenzyme A.</text>
</comment>
<dbReference type="InterPro" id="IPR027417">
    <property type="entry name" value="P-loop_NTPase"/>
</dbReference>
<keyword evidence="5 7" id="KW-0418">Kinase</keyword>
<evidence type="ECO:0000256" key="1">
    <source>
        <dbReference type="ARBA" id="ARBA00009018"/>
    </source>
</evidence>
<dbReference type="Pfam" id="PF01121">
    <property type="entry name" value="CoaE"/>
    <property type="match status" value="1"/>
</dbReference>
<proteinExistence type="inferred from homology"/>
<dbReference type="Gene3D" id="3.40.50.300">
    <property type="entry name" value="P-loop containing nucleotide triphosphate hydrolases"/>
    <property type="match status" value="1"/>
</dbReference>
<feature type="binding site" evidence="5">
    <location>
        <begin position="15"/>
        <end position="20"/>
    </location>
    <ligand>
        <name>ATP</name>
        <dbReference type="ChEBI" id="CHEBI:30616"/>
    </ligand>
</feature>
<dbReference type="Proteomes" id="UP001606099">
    <property type="component" value="Unassembled WGS sequence"/>
</dbReference>
<accession>A0ABW7FRF2</accession>
<dbReference type="GO" id="GO:0004140">
    <property type="term" value="F:dephospho-CoA kinase activity"/>
    <property type="evidence" value="ECO:0007669"/>
    <property type="project" value="UniProtKB-EC"/>
</dbReference>
<evidence type="ECO:0000256" key="3">
    <source>
        <dbReference type="ARBA" id="ARBA00022840"/>
    </source>
</evidence>
<evidence type="ECO:0000256" key="6">
    <source>
        <dbReference type="NCBIfam" id="TIGR00152"/>
    </source>
</evidence>
<gene>
    <name evidence="5 7" type="primary">coaE</name>
    <name evidence="7" type="ORF">ACG0Z6_01515</name>
</gene>
<reference evidence="7 8" key="1">
    <citation type="submission" date="2024-08" db="EMBL/GenBank/DDBJ databases">
        <authorList>
            <person name="Lu H."/>
        </authorList>
    </citation>
    <scope>NUCLEOTIDE SEQUENCE [LARGE SCALE GENOMIC DNA]</scope>
    <source>
        <strain evidence="7 8">BYS180W</strain>
    </source>
</reference>
<evidence type="ECO:0000256" key="5">
    <source>
        <dbReference type="HAMAP-Rule" id="MF_00376"/>
    </source>
</evidence>
<dbReference type="SUPFAM" id="SSF52540">
    <property type="entry name" value="P-loop containing nucleoside triphosphate hydrolases"/>
    <property type="match status" value="1"/>
</dbReference>
<evidence type="ECO:0000256" key="4">
    <source>
        <dbReference type="ARBA" id="ARBA00022993"/>
    </source>
</evidence>
<dbReference type="NCBIfam" id="TIGR00152">
    <property type="entry name" value="dephospho-CoA kinase"/>
    <property type="match status" value="1"/>
</dbReference>
<keyword evidence="8" id="KW-1185">Reference proteome</keyword>
<dbReference type="EC" id="2.7.1.24" evidence="5 6"/>
<comment type="catalytic activity">
    <reaction evidence="5">
        <text>3'-dephospho-CoA + ATP = ADP + CoA + H(+)</text>
        <dbReference type="Rhea" id="RHEA:18245"/>
        <dbReference type="ChEBI" id="CHEBI:15378"/>
        <dbReference type="ChEBI" id="CHEBI:30616"/>
        <dbReference type="ChEBI" id="CHEBI:57287"/>
        <dbReference type="ChEBI" id="CHEBI:57328"/>
        <dbReference type="ChEBI" id="CHEBI:456216"/>
        <dbReference type="EC" id="2.7.1.24"/>
    </reaction>
</comment>
<name>A0ABW7FRF2_9BURK</name>
<comment type="pathway">
    <text evidence="5">Cofactor biosynthesis; coenzyme A biosynthesis; CoA from (R)-pantothenate: step 5/5.</text>
</comment>
<dbReference type="InterPro" id="IPR001977">
    <property type="entry name" value="Depp_CoAkinase"/>
</dbReference>
<comment type="caution">
    <text evidence="7">The sequence shown here is derived from an EMBL/GenBank/DDBJ whole genome shotgun (WGS) entry which is preliminary data.</text>
</comment>
<protein>
    <recommendedName>
        <fullName evidence="5 6">Dephospho-CoA kinase</fullName>
        <ecNumber evidence="5 6">2.7.1.24</ecNumber>
    </recommendedName>
    <alternativeName>
        <fullName evidence="5">Dephosphocoenzyme A kinase</fullName>
    </alternativeName>
</protein>
<keyword evidence="3 5" id="KW-0067">ATP-binding</keyword>
<evidence type="ECO:0000313" key="7">
    <source>
        <dbReference type="EMBL" id="MFG6446914.1"/>
    </source>
</evidence>
<keyword evidence="2 5" id="KW-0547">Nucleotide-binding</keyword>
<dbReference type="PROSITE" id="PS51219">
    <property type="entry name" value="DPCK"/>
    <property type="match status" value="1"/>
</dbReference>
<dbReference type="PANTHER" id="PTHR10695">
    <property type="entry name" value="DEPHOSPHO-COA KINASE-RELATED"/>
    <property type="match status" value="1"/>
</dbReference>
<evidence type="ECO:0000256" key="2">
    <source>
        <dbReference type="ARBA" id="ARBA00022741"/>
    </source>
</evidence>
<organism evidence="7 8">
    <name type="scientific">Roseateles rivi</name>
    <dbReference type="NCBI Taxonomy" id="3299028"/>
    <lineage>
        <taxon>Bacteria</taxon>
        <taxon>Pseudomonadati</taxon>
        <taxon>Pseudomonadota</taxon>
        <taxon>Betaproteobacteria</taxon>
        <taxon>Burkholderiales</taxon>
        <taxon>Sphaerotilaceae</taxon>
        <taxon>Roseateles</taxon>
    </lineage>
</organism>
<keyword evidence="4 5" id="KW-0173">Coenzyme A biosynthesis</keyword>
<comment type="subcellular location">
    <subcellularLocation>
        <location evidence="5">Cytoplasm</location>
    </subcellularLocation>
</comment>
<comment type="similarity">
    <text evidence="1 5">Belongs to the CoaE family.</text>
</comment>
<evidence type="ECO:0000313" key="8">
    <source>
        <dbReference type="Proteomes" id="UP001606099"/>
    </source>
</evidence>
<dbReference type="HAMAP" id="MF_00376">
    <property type="entry name" value="Dephospho_CoA_kinase"/>
    <property type="match status" value="1"/>
</dbReference>
<dbReference type="PANTHER" id="PTHR10695:SF46">
    <property type="entry name" value="BIFUNCTIONAL COENZYME A SYNTHASE-RELATED"/>
    <property type="match status" value="1"/>
</dbReference>
<keyword evidence="5" id="KW-0963">Cytoplasm</keyword>
<dbReference type="RefSeq" id="WP_394458182.1">
    <property type="nucleotide sequence ID" value="NZ_JBIGHZ010000001.1"/>
</dbReference>
<dbReference type="CDD" id="cd02022">
    <property type="entry name" value="DPCK"/>
    <property type="match status" value="1"/>
</dbReference>
<keyword evidence="5 7" id="KW-0808">Transferase</keyword>